<sequence>MNKAVRLGTALAAAALAVVGAAWPASASTTVFADDFESGSVSAWTRQRVDGNGSITVAPAPGGGSGSAARFSVPDDGASYRAEVAVNALGWGSYRFALADYLPADWVQTPTETILAQWHGYPLADGSDTKPPIALTVKDGSWRLKVHWLVDPSTVDEAVIPLGSVQFGHWNQWAFDVTWSTPTTPGAITVYRDGVQVGSYSGLNNYHQNQAPYFKTGIYRANWNPAKGIPYPTGGPDVVAWSDSVTVTQF</sequence>
<dbReference type="Gene3D" id="2.60.120.200">
    <property type="match status" value="1"/>
</dbReference>
<feature type="signal peptide" evidence="1">
    <location>
        <begin position="1"/>
        <end position="27"/>
    </location>
</feature>
<organism evidence="2 3">
    <name type="scientific">Kitasatospora setae (strain ATCC 33774 / DSM 43861 / JCM 3304 / KCC A-0304 / NBRC 14216 / KM-6054)</name>
    <name type="common">Streptomyces setae</name>
    <dbReference type="NCBI Taxonomy" id="452652"/>
    <lineage>
        <taxon>Bacteria</taxon>
        <taxon>Bacillati</taxon>
        <taxon>Actinomycetota</taxon>
        <taxon>Actinomycetes</taxon>
        <taxon>Kitasatosporales</taxon>
        <taxon>Streptomycetaceae</taxon>
        <taxon>Kitasatospora</taxon>
    </lineage>
</organism>
<evidence type="ECO:0000313" key="3">
    <source>
        <dbReference type="Proteomes" id="UP000007076"/>
    </source>
</evidence>
<accession>E4N8Z6</accession>
<dbReference type="AlphaFoldDB" id="E4N8Z6"/>
<dbReference type="KEGG" id="ksk:KSE_18520"/>
<keyword evidence="1" id="KW-0732">Signal</keyword>
<dbReference type="STRING" id="452652.KSE_18520"/>
<dbReference type="Proteomes" id="UP000007076">
    <property type="component" value="Chromosome"/>
</dbReference>
<evidence type="ECO:0008006" key="4">
    <source>
        <dbReference type="Google" id="ProtNLM"/>
    </source>
</evidence>
<evidence type="ECO:0000256" key="1">
    <source>
        <dbReference type="SAM" id="SignalP"/>
    </source>
</evidence>
<keyword evidence="3" id="KW-1185">Reference proteome</keyword>
<dbReference type="eggNOG" id="COG5492">
    <property type="taxonomic scope" value="Bacteria"/>
</dbReference>
<gene>
    <name evidence="2" type="ordered locus">KSE_18520</name>
</gene>
<name>E4N8Z6_KITSK</name>
<evidence type="ECO:0000313" key="2">
    <source>
        <dbReference type="EMBL" id="BAJ27677.1"/>
    </source>
</evidence>
<dbReference type="EMBL" id="AP010968">
    <property type="protein sequence ID" value="BAJ27677.1"/>
    <property type="molecule type" value="Genomic_DNA"/>
</dbReference>
<dbReference type="InterPro" id="IPR025975">
    <property type="entry name" value="Polysacc_lyase"/>
</dbReference>
<feature type="chain" id="PRO_5003186778" description="Polysaccharide lyase" evidence="1">
    <location>
        <begin position="28"/>
        <end position="250"/>
    </location>
</feature>
<dbReference type="Pfam" id="PF14099">
    <property type="entry name" value="Polysacc_lyase"/>
    <property type="match status" value="1"/>
</dbReference>
<dbReference type="PATRIC" id="fig|452652.3.peg.1857"/>
<protein>
    <recommendedName>
        <fullName evidence="4">Polysaccharide lyase</fullName>
    </recommendedName>
</protein>
<proteinExistence type="predicted"/>
<dbReference type="RefSeq" id="WP_014134995.1">
    <property type="nucleotide sequence ID" value="NC_016109.1"/>
</dbReference>
<dbReference type="HOGENOM" id="CLU_085006_0_0_11"/>
<reference evidence="2 3" key="1">
    <citation type="journal article" date="2010" name="DNA Res.">
        <title>Genome sequence of Kitasatospora setae NBRC 14216T: an evolutionary snapshot of the family Streptomycetaceae.</title>
        <authorList>
            <person name="Ichikawa N."/>
            <person name="Oguchi A."/>
            <person name="Ikeda H."/>
            <person name="Ishikawa J."/>
            <person name="Kitani S."/>
            <person name="Watanabe Y."/>
            <person name="Nakamura S."/>
            <person name="Katano Y."/>
            <person name="Kishi E."/>
            <person name="Sasagawa M."/>
            <person name="Ankai A."/>
            <person name="Fukui S."/>
            <person name="Hashimoto Y."/>
            <person name="Kamata S."/>
            <person name="Otoguro M."/>
            <person name="Tanikawa S."/>
            <person name="Nihira T."/>
            <person name="Horinouchi S."/>
            <person name="Ohnishi Y."/>
            <person name="Hayakawa M."/>
            <person name="Kuzuyama T."/>
            <person name="Arisawa A."/>
            <person name="Nomoto F."/>
            <person name="Miura H."/>
            <person name="Takahashi Y."/>
            <person name="Fujita N."/>
        </authorList>
    </citation>
    <scope>NUCLEOTIDE SEQUENCE [LARGE SCALE GENOMIC DNA]</scope>
    <source>
        <strain evidence="3">ATCC 33774 / DSM 43861 / JCM 3304 / KCC A-0304 / NBRC 14216 / KM-6054</strain>
    </source>
</reference>